<dbReference type="SUPFAM" id="SSF47598">
    <property type="entry name" value="Ribbon-helix-helix"/>
    <property type="match status" value="1"/>
</dbReference>
<evidence type="ECO:0000313" key="2">
    <source>
        <dbReference type="Proteomes" id="UP000469724"/>
    </source>
</evidence>
<comment type="caution">
    <text evidence="1">The sequence shown here is derived from an EMBL/GenBank/DDBJ whole genome shotgun (WGS) entry which is preliminary data.</text>
</comment>
<evidence type="ECO:0000313" key="1">
    <source>
        <dbReference type="EMBL" id="NDY57046.1"/>
    </source>
</evidence>
<accession>A0A7K3NLH0</accession>
<reference evidence="1 2" key="1">
    <citation type="submission" date="2020-02" db="EMBL/GenBank/DDBJ databases">
        <title>Comparative genomics of sulfur disproportionating microorganisms.</title>
        <authorList>
            <person name="Ward L.M."/>
            <person name="Bertran E."/>
            <person name="Johnston D.T."/>
        </authorList>
    </citation>
    <scope>NUCLEOTIDE SEQUENCE [LARGE SCALE GENOMIC DNA]</scope>
    <source>
        <strain evidence="1 2">DSM 3696</strain>
    </source>
</reference>
<protein>
    <recommendedName>
        <fullName evidence="3">Ribbon-helix-helix protein, CopG family</fullName>
    </recommendedName>
</protein>
<dbReference type="EMBL" id="JAAGRQ010000034">
    <property type="protein sequence ID" value="NDY57046.1"/>
    <property type="molecule type" value="Genomic_DNA"/>
</dbReference>
<dbReference type="PANTHER" id="PTHR40688:SF2">
    <property type="entry name" value="RIBBON-HELIX-HELIX PROTEIN COPG DOMAIN-CONTAINING PROTEIN"/>
    <property type="match status" value="1"/>
</dbReference>
<proteinExistence type="predicted"/>
<keyword evidence="2" id="KW-1185">Reference proteome</keyword>
<organism evidence="1 2">
    <name type="scientific">Desulfolutivibrio sulfodismutans</name>
    <dbReference type="NCBI Taxonomy" id="63561"/>
    <lineage>
        <taxon>Bacteria</taxon>
        <taxon>Pseudomonadati</taxon>
        <taxon>Thermodesulfobacteriota</taxon>
        <taxon>Desulfovibrionia</taxon>
        <taxon>Desulfovibrionales</taxon>
        <taxon>Desulfovibrionaceae</taxon>
        <taxon>Desulfolutivibrio</taxon>
    </lineage>
</organism>
<gene>
    <name evidence="1" type="ORF">G3N56_09855</name>
</gene>
<dbReference type="InterPro" id="IPR052991">
    <property type="entry name" value="Non-func_TypeII_TA_Antitoxin"/>
</dbReference>
<sequence length="76" mass="8381">MSLRLSEELAAKLGELAQAMGRTKSFVAVRALEDFVAREAWQVAEIQQGIREAEAGDFATDEDMRALEAKWSPGAR</sequence>
<evidence type="ECO:0008006" key="3">
    <source>
        <dbReference type="Google" id="ProtNLM"/>
    </source>
</evidence>
<dbReference type="GO" id="GO:0006355">
    <property type="term" value="P:regulation of DNA-templated transcription"/>
    <property type="evidence" value="ECO:0007669"/>
    <property type="project" value="InterPro"/>
</dbReference>
<dbReference type="CDD" id="cd22233">
    <property type="entry name" value="RHH_CopAso-like"/>
    <property type="match status" value="1"/>
</dbReference>
<dbReference type="Proteomes" id="UP000469724">
    <property type="component" value="Unassembled WGS sequence"/>
</dbReference>
<dbReference type="AlphaFoldDB" id="A0A7K3NLH0"/>
<dbReference type="PANTHER" id="PTHR40688">
    <property type="match status" value="1"/>
</dbReference>
<name>A0A7K3NLH0_9BACT</name>
<dbReference type="InterPro" id="IPR010985">
    <property type="entry name" value="Ribbon_hlx_hlx"/>
</dbReference>